<dbReference type="InterPro" id="IPR029016">
    <property type="entry name" value="GAF-like_dom_sf"/>
</dbReference>
<evidence type="ECO:0000259" key="4">
    <source>
        <dbReference type="PROSITE" id="PS51077"/>
    </source>
</evidence>
<dbReference type="InterPro" id="IPR050707">
    <property type="entry name" value="HTH_MetabolicPath_Reg"/>
</dbReference>
<dbReference type="PANTHER" id="PTHR30136">
    <property type="entry name" value="HELIX-TURN-HELIX TRANSCRIPTIONAL REGULATOR, ICLR FAMILY"/>
    <property type="match status" value="1"/>
</dbReference>
<dbReference type="GO" id="GO:0045892">
    <property type="term" value="P:negative regulation of DNA-templated transcription"/>
    <property type="evidence" value="ECO:0007669"/>
    <property type="project" value="TreeGrafter"/>
</dbReference>
<dbReference type="SUPFAM" id="SSF46785">
    <property type="entry name" value="Winged helix' DNA-binding domain"/>
    <property type="match status" value="1"/>
</dbReference>
<dbReference type="Gene3D" id="1.10.10.10">
    <property type="entry name" value="Winged helix-like DNA-binding domain superfamily/Winged helix DNA-binding domain"/>
    <property type="match status" value="1"/>
</dbReference>
<dbReference type="InterPro" id="IPR036390">
    <property type="entry name" value="WH_DNA-bd_sf"/>
</dbReference>
<keyword evidence="2" id="KW-0804">Transcription</keyword>
<dbReference type="Gene3D" id="3.30.450.40">
    <property type="match status" value="1"/>
</dbReference>
<feature type="domain" description="HTH iclR-type" evidence="4">
    <location>
        <begin position="53"/>
        <end position="113"/>
    </location>
</feature>
<reference evidence="5 6" key="1">
    <citation type="submission" date="2019-11" db="EMBL/GenBank/DDBJ databases">
        <authorList>
            <person name="Jiang L.-Q."/>
        </authorList>
    </citation>
    <scope>NUCLEOTIDE SEQUENCE [LARGE SCALE GENOMIC DNA]</scope>
    <source>
        <strain evidence="5 6">YIM 132087</strain>
    </source>
</reference>
<proteinExistence type="predicted"/>
<dbReference type="PANTHER" id="PTHR30136:SF39">
    <property type="entry name" value="TRANSCRIPTIONAL REGULATORY PROTEIN"/>
    <property type="match status" value="1"/>
</dbReference>
<feature type="region of interest" description="Disordered" evidence="3">
    <location>
        <begin position="1"/>
        <end position="21"/>
    </location>
</feature>
<dbReference type="InterPro" id="IPR005471">
    <property type="entry name" value="Tscrpt_reg_IclR_N"/>
</dbReference>
<evidence type="ECO:0000256" key="1">
    <source>
        <dbReference type="ARBA" id="ARBA00023015"/>
    </source>
</evidence>
<sequence>MGLDASAAPTATSAAPTATSTASATAATAAAASVTASTVSTASPAGRSAAPRTPAVHRAVTVLDAVWSDRARTPAALAGTLGLAKSSVADLLGTLESEGLLARAAEGRLQLGGRWAAFADPRGRVDRLLRSCSRFHDLDGHTLSVSGLVGTRSLCLDVRPGQLPLPLTPRPGQYTAAAGSAAAVSLLSALPEAEAARVVADFAAFEGTGASDREAILALRQERRRGTALQLKVGRSFQVACADAEGRLALTAHLPDRLDDPAELRRISRAVLAVVADLPDSGT</sequence>
<protein>
    <submittedName>
        <fullName evidence="5">Helix-turn-helix domain-containing protein</fullName>
    </submittedName>
</protein>
<dbReference type="GO" id="GO:0003677">
    <property type="term" value="F:DNA binding"/>
    <property type="evidence" value="ECO:0007669"/>
    <property type="project" value="InterPro"/>
</dbReference>
<evidence type="ECO:0000313" key="6">
    <source>
        <dbReference type="Proteomes" id="UP000460221"/>
    </source>
</evidence>
<comment type="caution">
    <text evidence="5">The sequence shown here is derived from an EMBL/GenBank/DDBJ whole genome shotgun (WGS) entry which is preliminary data.</text>
</comment>
<accession>A0A7K1FMA5</accession>
<dbReference type="AlphaFoldDB" id="A0A7K1FMA5"/>
<gene>
    <name evidence="5" type="ORF">GIS00_14940</name>
</gene>
<dbReference type="PROSITE" id="PS51077">
    <property type="entry name" value="HTH_ICLR"/>
    <property type="match status" value="1"/>
</dbReference>
<evidence type="ECO:0000256" key="2">
    <source>
        <dbReference type="ARBA" id="ARBA00023163"/>
    </source>
</evidence>
<keyword evidence="1" id="KW-0805">Transcription regulation</keyword>
<name>A0A7K1FMA5_9ACTN</name>
<dbReference type="InterPro" id="IPR036388">
    <property type="entry name" value="WH-like_DNA-bd_sf"/>
</dbReference>
<dbReference type="EMBL" id="WLYK01000005">
    <property type="protein sequence ID" value="MTD15236.1"/>
    <property type="molecule type" value="Genomic_DNA"/>
</dbReference>
<evidence type="ECO:0000313" key="5">
    <source>
        <dbReference type="EMBL" id="MTD15236.1"/>
    </source>
</evidence>
<keyword evidence="6" id="KW-1185">Reference proteome</keyword>
<dbReference type="GO" id="GO:0003700">
    <property type="term" value="F:DNA-binding transcription factor activity"/>
    <property type="evidence" value="ECO:0007669"/>
    <property type="project" value="TreeGrafter"/>
</dbReference>
<dbReference type="Pfam" id="PF09339">
    <property type="entry name" value="HTH_IclR"/>
    <property type="match status" value="1"/>
</dbReference>
<organism evidence="5 6">
    <name type="scientific">Nakamurella alba</name>
    <dbReference type="NCBI Taxonomy" id="2665158"/>
    <lineage>
        <taxon>Bacteria</taxon>
        <taxon>Bacillati</taxon>
        <taxon>Actinomycetota</taxon>
        <taxon>Actinomycetes</taxon>
        <taxon>Nakamurellales</taxon>
        <taxon>Nakamurellaceae</taxon>
        <taxon>Nakamurella</taxon>
    </lineage>
</organism>
<dbReference type="SUPFAM" id="SSF55781">
    <property type="entry name" value="GAF domain-like"/>
    <property type="match status" value="1"/>
</dbReference>
<dbReference type="Proteomes" id="UP000460221">
    <property type="component" value="Unassembled WGS sequence"/>
</dbReference>
<dbReference type="RefSeq" id="WP_154769188.1">
    <property type="nucleotide sequence ID" value="NZ_WLYK01000005.1"/>
</dbReference>
<evidence type="ECO:0000256" key="3">
    <source>
        <dbReference type="SAM" id="MobiDB-lite"/>
    </source>
</evidence>